<keyword evidence="2" id="KW-1185">Reference proteome</keyword>
<sequence length="107" mass="11342">MPMERHDSAQRSGLSGAALFLPFCFAGQALTGPMMLKRANESGVCRGSGFAGEGGGPSGAASAIIWNCGDGVFCYWMHSQLFETGGAGRAPLFARSLWPLHVWLSFE</sequence>
<evidence type="ECO:0008006" key="3">
    <source>
        <dbReference type="Google" id="ProtNLM"/>
    </source>
</evidence>
<name>A0ABQ5SP29_9CHLO</name>
<protein>
    <recommendedName>
        <fullName evidence="3">Secreted protein</fullName>
    </recommendedName>
</protein>
<accession>A0ABQ5SP29</accession>
<evidence type="ECO:0000313" key="1">
    <source>
        <dbReference type="EMBL" id="GLI71409.1"/>
    </source>
</evidence>
<proteinExistence type="predicted"/>
<gene>
    <name evidence="1" type="ORF">VaNZ11_016537</name>
</gene>
<reference evidence="1 2" key="1">
    <citation type="journal article" date="2023" name="IScience">
        <title>Expanded male sex-determining region conserved during the evolution of homothallism in the green alga Volvox.</title>
        <authorList>
            <person name="Yamamoto K."/>
            <person name="Matsuzaki R."/>
            <person name="Mahakham W."/>
            <person name="Heman W."/>
            <person name="Sekimoto H."/>
            <person name="Kawachi M."/>
            <person name="Minakuchi Y."/>
            <person name="Toyoda A."/>
            <person name="Nozaki H."/>
        </authorList>
    </citation>
    <scope>NUCLEOTIDE SEQUENCE [LARGE SCALE GENOMIC DNA]</scope>
    <source>
        <strain evidence="1 2">NIES-4468</strain>
    </source>
</reference>
<organism evidence="1 2">
    <name type="scientific">Volvox africanus</name>
    <dbReference type="NCBI Taxonomy" id="51714"/>
    <lineage>
        <taxon>Eukaryota</taxon>
        <taxon>Viridiplantae</taxon>
        <taxon>Chlorophyta</taxon>
        <taxon>core chlorophytes</taxon>
        <taxon>Chlorophyceae</taxon>
        <taxon>CS clade</taxon>
        <taxon>Chlamydomonadales</taxon>
        <taxon>Volvocaceae</taxon>
        <taxon>Volvox</taxon>
    </lineage>
</organism>
<dbReference type="EMBL" id="BSDZ01000112">
    <property type="protein sequence ID" value="GLI71409.1"/>
    <property type="molecule type" value="Genomic_DNA"/>
</dbReference>
<dbReference type="Proteomes" id="UP001165090">
    <property type="component" value="Unassembled WGS sequence"/>
</dbReference>
<evidence type="ECO:0000313" key="2">
    <source>
        <dbReference type="Proteomes" id="UP001165090"/>
    </source>
</evidence>
<comment type="caution">
    <text evidence="1">The sequence shown here is derived from an EMBL/GenBank/DDBJ whole genome shotgun (WGS) entry which is preliminary data.</text>
</comment>